<feature type="transmembrane region" description="Helical" evidence="6">
    <location>
        <begin position="115"/>
        <end position="133"/>
    </location>
</feature>
<dbReference type="Proteomes" id="UP001164705">
    <property type="component" value="Chromosome"/>
</dbReference>
<dbReference type="KEGG" id="lnu:N7U66_16560"/>
<keyword evidence="9" id="KW-1185">Reference proteome</keyword>
<name>A0A9E8MYH9_9FLAO</name>
<evidence type="ECO:0000256" key="3">
    <source>
        <dbReference type="ARBA" id="ARBA00022723"/>
    </source>
</evidence>
<dbReference type="InterPro" id="IPR009908">
    <property type="entry name" value="Methylamine_util_MauE"/>
</dbReference>
<evidence type="ECO:0000259" key="7">
    <source>
        <dbReference type="PROSITE" id="PS50846"/>
    </source>
</evidence>
<comment type="subcellular location">
    <subcellularLocation>
        <location evidence="1">Membrane</location>
        <topology evidence="1">Multi-pass membrane protein</topology>
    </subcellularLocation>
</comment>
<keyword evidence="2 6" id="KW-0812">Transmembrane</keyword>
<organism evidence="8 9">
    <name type="scientific">Lacinutrix neustonica</name>
    <dbReference type="NCBI Taxonomy" id="2980107"/>
    <lineage>
        <taxon>Bacteria</taxon>
        <taxon>Pseudomonadati</taxon>
        <taxon>Bacteroidota</taxon>
        <taxon>Flavobacteriia</taxon>
        <taxon>Flavobacteriales</taxon>
        <taxon>Flavobacteriaceae</taxon>
        <taxon>Lacinutrix</taxon>
    </lineage>
</organism>
<dbReference type="SUPFAM" id="SSF55008">
    <property type="entry name" value="HMA, heavy metal-associated domain"/>
    <property type="match status" value="1"/>
</dbReference>
<dbReference type="InterPro" id="IPR036163">
    <property type="entry name" value="HMA_dom_sf"/>
</dbReference>
<accession>A0A9E8MYH9</accession>
<dbReference type="RefSeq" id="WP_267678548.1">
    <property type="nucleotide sequence ID" value="NZ_CP113088.1"/>
</dbReference>
<proteinExistence type="predicted"/>
<evidence type="ECO:0000256" key="6">
    <source>
        <dbReference type="SAM" id="Phobius"/>
    </source>
</evidence>
<protein>
    <submittedName>
        <fullName evidence="8">Cation transporter</fullName>
    </submittedName>
</protein>
<evidence type="ECO:0000313" key="8">
    <source>
        <dbReference type="EMBL" id="WAC03908.1"/>
    </source>
</evidence>
<feature type="transmembrane region" description="Helical" evidence="6">
    <location>
        <begin position="90"/>
        <end position="109"/>
    </location>
</feature>
<keyword evidence="5 6" id="KW-0472">Membrane</keyword>
<dbReference type="Gene3D" id="3.30.70.100">
    <property type="match status" value="1"/>
</dbReference>
<evidence type="ECO:0000313" key="9">
    <source>
        <dbReference type="Proteomes" id="UP001164705"/>
    </source>
</evidence>
<evidence type="ECO:0000256" key="2">
    <source>
        <dbReference type="ARBA" id="ARBA00022692"/>
    </source>
</evidence>
<keyword evidence="4 6" id="KW-1133">Transmembrane helix</keyword>
<sequence>MTQTYTVTGMTCNGCKTSVENKLNALSQVKNTIVDLEHAEATIELSQHISIQELQDVLPDKFSITEKQSKNAFRTLEVEKEKSDLQQLKPLFLIFGYITIAAILMHYKRWNWSDFMLDFMGLFYIVFSFFKILDLKGFPDSFKMYDPPAKGIPGYAQIYPFIELVLGVLFLLRVQIPLALMITIVVLGITTYGVTKALLNKRTISCACLGTALKLPMTKATFIENTIMIIMAIIMLLSMSGV</sequence>
<keyword evidence="3" id="KW-0479">Metal-binding</keyword>
<evidence type="ECO:0000256" key="1">
    <source>
        <dbReference type="ARBA" id="ARBA00004141"/>
    </source>
</evidence>
<dbReference type="InterPro" id="IPR017969">
    <property type="entry name" value="Heavy-metal-associated_CS"/>
</dbReference>
<dbReference type="GO" id="GO:0016020">
    <property type="term" value="C:membrane"/>
    <property type="evidence" value="ECO:0007669"/>
    <property type="project" value="UniProtKB-SubCell"/>
</dbReference>
<dbReference type="InterPro" id="IPR006121">
    <property type="entry name" value="HMA_dom"/>
</dbReference>
<dbReference type="Pfam" id="PF00403">
    <property type="entry name" value="HMA"/>
    <property type="match status" value="1"/>
</dbReference>
<dbReference type="PROSITE" id="PS01047">
    <property type="entry name" value="HMA_1"/>
    <property type="match status" value="1"/>
</dbReference>
<reference evidence="8" key="1">
    <citation type="submission" date="2022-11" db="EMBL/GenBank/DDBJ databases">
        <title>Lacinutrix neustonica HL-RS19T sp. nov., isolated from the surface microlayer sample of brackish Lake Shihwa.</title>
        <authorList>
            <person name="Choi J.Y."/>
            <person name="Hwang C.Y."/>
        </authorList>
    </citation>
    <scope>NUCLEOTIDE SEQUENCE</scope>
    <source>
        <strain evidence="8">HL-RS19</strain>
    </source>
</reference>
<dbReference type="AlphaFoldDB" id="A0A9E8MYH9"/>
<dbReference type="Pfam" id="PF07291">
    <property type="entry name" value="MauE"/>
    <property type="match status" value="1"/>
</dbReference>
<dbReference type="GO" id="GO:0030416">
    <property type="term" value="P:methylamine metabolic process"/>
    <property type="evidence" value="ECO:0007669"/>
    <property type="project" value="InterPro"/>
</dbReference>
<feature type="domain" description="HMA" evidence="7">
    <location>
        <begin position="1"/>
        <end position="66"/>
    </location>
</feature>
<feature type="transmembrane region" description="Helical" evidence="6">
    <location>
        <begin position="178"/>
        <end position="199"/>
    </location>
</feature>
<feature type="transmembrane region" description="Helical" evidence="6">
    <location>
        <begin position="220"/>
        <end position="239"/>
    </location>
</feature>
<evidence type="ECO:0000256" key="5">
    <source>
        <dbReference type="ARBA" id="ARBA00023136"/>
    </source>
</evidence>
<dbReference type="CDD" id="cd00371">
    <property type="entry name" value="HMA"/>
    <property type="match status" value="1"/>
</dbReference>
<dbReference type="EMBL" id="CP113088">
    <property type="protein sequence ID" value="WAC03908.1"/>
    <property type="molecule type" value="Genomic_DNA"/>
</dbReference>
<feature type="transmembrane region" description="Helical" evidence="6">
    <location>
        <begin position="154"/>
        <end position="172"/>
    </location>
</feature>
<evidence type="ECO:0000256" key="4">
    <source>
        <dbReference type="ARBA" id="ARBA00022989"/>
    </source>
</evidence>
<gene>
    <name evidence="8" type="ORF">N7U66_16560</name>
</gene>
<dbReference type="GO" id="GO:0046872">
    <property type="term" value="F:metal ion binding"/>
    <property type="evidence" value="ECO:0007669"/>
    <property type="project" value="UniProtKB-KW"/>
</dbReference>
<dbReference type="PROSITE" id="PS50846">
    <property type="entry name" value="HMA_2"/>
    <property type="match status" value="1"/>
</dbReference>